<protein>
    <submittedName>
        <fullName evidence="1">Uncharacterized protein</fullName>
    </submittedName>
</protein>
<reference evidence="1" key="1">
    <citation type="submission" date="2019-08" db="EMBL/GenBank/DDBJ databases">
        <authorList>
            <person name="Kucharzyk K."/>
            <person name="Murdoch R.W."/>
            <person name="Higgins S."/>
            <person name="Loffler F."/>
        </authorList>
    </citation>
    <scope>NUCLEOTIDE SEQUENCE</scope>
</reference>
<gene>
    <name evidence="1" type="ORF">SDC9_204445</name>
</gene>
<name>A0A645JB64_9ZZZZ</name>
<dbReference type="EMBL" id="VSSQ01127464">
    <property type="protein sequence ID" value="MPN56753.1"/>
    <property type="molecule type" value="Genomic_DNA"/>
</dbReference>
<evidence type="ECO:0000313" key="1">
    <source>
        <dbReference type="EMBL" id="MPN56753.1"/>
    </source>
</evidence>
<organism evidence="1">
    <name type="scientific">bioreactor metagenome</name>
    <dbReference type="NCBI Taxonomy" id="1076179"/>
    <lineage>
        <taxon>unclassified sequences</taxon>
        <taxon>metagenomes</taxon>
        <taxon>ecological metagenomes</taxon>
    </lineage>
</organism>
<sequence>MARRVKIDQSERVLIGIDDVLRFDVAVDDGRCLRMQEHQRFAKPEDEAHGLLLGKGSAALHLVGNRCSRDITAQEIVGLVIAGVRKRLRNPG</sequence>
<proteinExistence type="predicted"/>
<dbReference type="AlphaFoldDB" id="A0A645JB64"/>
<comment type="caution">
    <text evidence="1">The sequence shown here is derived from an EMBL/GenBank/DDBJ whole genome shotgun (WGS) entry which is preliminary data.</text>
</comment>
<accession>A0A645JB64</accession>